<reference evidence="1 2" key="1">
    <citation type="submission" date="2018-06" db="EMBL/GenBank/DDBJ databases">
        <authorList>
            <consortium name="Pathogen Informatics"/>
            <person name="Doyle S."/>
        </authorList>
    </citation>
    <scope>NUCLEOTIDE SEQUENCE [LARGE SCALE GENOMIC DNA]</scope>
    <source>
        <strain evidence="1 2">NCTC8009</strain>
    </source>
</reference>
<gene>
    <name evidence="1" type="ORF">NCTC8009_07347</name>
</gene>
<evidence type="ECO:0000313" key="1">
    <source>
        <dbReference type="EMBL" id="SQD06741.1"/>
    </source>
</evidence>
<organism evidence="1 2">
    <name type="scientific">Escherichia coli</name>
    <dbReference type="NCBI Taxonomy" id="562"/>
    <lineage>
        <taxon>Bacteria</taxon>
        <taxon>Pseudomonadati</taxon>
        <taxon>Pseudomonadota</taxon>
        <taxon>Gammaproteobacteria</taxon>
        <taxon>Enterobacterales</taxon>
        <taxon>Enterobacteriaceae</taxon>
        <taxon>Escherichia</taxon>
    </lineage>
</organism>
<dbReference type="AlphaFoldDB" id="A0A2X3KH95"/>
<sequence>MICPVITTAQGDQHFIPLRLILNINARLFLLIQNAVRAGVCRIFGIEVEIGIHRIVQIEQWHRVVVTKPGVDVITHTHKVDTGQQGVVDIASGKLALQLGINGEVLQLLIINDVFTCQIMAFIRWR</sequence>
<accession>A0A2X3KH95</accession>
<proteinExistence type="predicted"/>
<dbReference type="Proteomes" id="UP000250991">
    <property type="component" value="Unassembled WGS sequence"/>
</dbReference>
<protein>
    <submittedName>
        <fullName evidence="1">Uncharacterized protein</fullName>
    </submittedName>
</protein>
<dbReference type="EMBL" id="UARW01000010">
    <property type="protein sequence ID" value="SQD06741.1"/>
    <property type="molecule type" value="Genomic_DNA"/>
</dbReference>
<evidence type="ECO:0000313" key="2">
    <source>
        <dbReference type="Proteomes" id="UP000250991"/>
    </source>
</evidence>
<name>A0A2X3KH95_ECOLX</name>